<dbReference type="OrthoDB" id="7003224at2"/>
<evidence type="ECO:0000259" key="4">
    <source>
        <dbReference type="PROSITE" id="PS51755"/>
    </source>
</evidence>
<dbReference type="InterPro" id="IPR016032">
    <property type="entry name" value="Sig_transdc_resp-reg_C-effctor"/>
</dbReference>
<keyword evidence="3" id="KW-1133">Transmembrane helix</keyword>
<accession>A0A318NSY1</accession>
<feature type="DNA-binding region" description="OmpR/PhoB-type" evidence="2">
    <location>
        <begin position="2"/>
        <end position="106"/>
    </location>
</feature>
<dbReference type="Gene3D" id="1.10.10.10">
    <property type="entry name" value="Winged helix-like DNA-binding domain superfamily/Winged helix DNA-binding domain"/>
    <property type="match status" value="1"/>
</dbReference>
<dbReference type="PROSITE" id="PS51755">
    <property type="entry name" value="OMPR_PHOB"/>
    <property type="match status" value="1"/>
</dbReference>
<keyword evidence="1 2" id="KW-0238">DNA-binding</keyword>
<feature type="transmembrane region" description="Helical" evidence="3">
    <location>
        <begin position="173"/>
        <end position="197"/>
    </location>
</feature>
<gene>
    <name evidence="5" type="ORF">CT690_22650</name>
</gene>
<organism evidence="5 6">
    <name type="scientific">Serratia plymuthica</name>
    <dbReference type="NCBI Taxonomy" id="82996"/>
    <lineage>
        <taxon>Bacteria</taxon>
        <taxon>Pseudomonadati</taxon>
        <taxon>Pseudomonadota</taxon>
        <taxon>Gammaproteobacteria</taxon>
        <taxon>Enterobacterales</taxon>
        <taxon>Yersiniaceae</taxon>
        <taxon>Serratia</taxon>
    </lineage>
</organism>
<dbReference type="EMBL" id="PESE01000009">
    <property type="protein sequence ID" value="PYD36854.1"/>
    <property type="molecule type" value="Genomic_DNA"/>
</dbReference>
<sequence length="245" mass="27991">MHNYYIINGVVEFHPAVGTLRDLKEPGHVIVLNSPASRCFLLLIENVKTIVPQQEFMDVVWKMRGMQVSPNTYYQNISILRKGLSNIGLADDVIVTIPRIGLTLASNIQIKKLTSENRVHVNPEGLNFIKDSNKDLLNSIESKETNRELIASQSVSDLHEPEEIKRKNPGREIIYWGIGVLAIIAFFCCIALCIIVYEENKHFDDYHFSGVGKDIHMRVVKENNENYVFFIDVIPDYTCRLDNKS</sequence>
<proteinExistence type="predicted"/>
<evidence type="ECO:0000256" key="2">
    <source>
        <dbReference type="PROSITE-ProRule" id="PRU01091"/>
    </source>
</evidence>
<keyword evidence="3" id="KW-0812">Transmembrane</keyword>
<evidence type="ECO:0000256" key="1">
    <source>
        <dbReference type="ARBA" id="ARBA00023125"/>
    </source>
</evidence>
<comment type="caution">
    <text evidence="5">The sequence shown here is derived from an EMBL/GenBank/DDBJ whole genome shotgun (WGS) entry which is preliminary data.</text>
</comment>
<reference evidence="5 6" key="1">
    <citation type="submission" date="2017-11" db="EMBL/GenBank/DDBJ databases">
        <title>Genome sequence of the oocydin A producing rhizobacterium Serratia plymuthica 4Rx5.</title>
        <authorList>
            <person name="Matilla M.A."/>
            <person name="Udaondo Z."/>
            <person name="Salmond G.P.C."/>
        </authorList>
    </citation>
    <scope>NUCLEOTIDE SEQUENCE [LARGE SCALE GENOMIC DNA]</scope>
    <source>
        <strain evidence="5 6">4Rx5</strain>
    </source>
</reference>
<dbReference type="Proteomes" id="UP000248196">
    <property type="component" value="Unassembled WGS sequence"/>
</dbReference>
<dbReference type="GO" id="GO:0000160">
    <property type="term" value="P:phosphorelay signal transduction system"/>
    <property type="evidence" value="ECO:0007669"/>
    <property type="project" value="InterPro"/>
</dbReference>
<dbReference type="SMART" id="SM00862">
    <property type="entry name" value="Trans_reg_C"/>
    <property type="match status" value="1"/>
</dbReference>
<evidence type="ECO:0000256" key="3">
    <source>
        <dbReference type="SAM" id="Phobius"/>
    </source>
</evidence>
<dbReference type="Pfam" id="PF00486">
    <property type="entry name" value="Trans_reg_C"/>
    <property type="match status" value="1"/>
</dbReference>
<dbReference type="InterPro" id="IPR036388">
    <property type="entry name" value="WH-like_DNA-bd_sf"/>
</dbReference>
<keyword evidence="3" id="KW-0472">Membrane</keyword>
<protein>
    <submittedName>
        <fullName evidence="5">Transcriptional regulator</fullName>
    </submittedName>
</protein>
<evidence type="ECO:0000313" key="6">
    <source>
        <dbReference type="Proteomes" id="UP000248196"/>
    </source>
</evidence>
<evidence type="ECO:0000313" key="5">
    <source>
        <dbReference type="EMBL" id="PYD36854.1"/>
    </source>
</evidence>
<dbReference type="AlphaFoldDB" id="A0A318NSY1"/>
<dbReference type="InterPro" id="IPR001867">
    <property type="entry name" value="OmpR/PhoB-type_DNA-bd"/>
</dbReference>
<dbReference type="SUPFAM" id="SSF46894">
    <property type="entry name" value="C-terminal effector domain of the bipartite response regulators"/>
    <property type="match status" value="1"/>
</dbReference>
<dbReference type="GO" id="GO:0006355">
    <property type="term" value="P:regulation of DNA-templated transcription"/>
    <property type="evidence" value="ECO:0007669"/>
    <property type="project" value="InterPro"/>
</dbReference>
<feature type="domain" description="OmpR/PhoB-type" evidence="4">
    <location>
        <begin position="2"/>
        <end position="106"/>
    </location>
</feature>
<dbReference type="GO" id="GO:0003677">
    <property type="term" value="F:DNA binding"/>
    <property type="evidence" value="ECO:0007669"/>
    <property type="project" value="UniProtKB-UniRule"/>
</dbReference>
<name>A0A318NSY1_SERPL</name>